<keyword evidence="2" id="KW-1133">Transmembrane helix</keyword>
<dbReference type="OrthoDB" id="345705at2759"/>
<dbReference type="CDD" id="cd00519">
    <property type="entry name" value="Lipase_3"/>
    <property type="match status" value="1"/>
</dbReference>
<dbReference type="Gene3D" id="3.40.50.1820">
    <property type="entry name" value="alpha/beta hydrolase"/>
    <property type="match status" value="1"/>
</dbReference>
<feature type="domain" description="Fungal lipase-type" evidence="3">
    <location>
        <begin position="295"/>
        <end position="408"/>
    </location>
</feature>
<dbReference type="PANTHER" id="PTHR47759">
    <property type="entry name" value="OS04G0509100 PROTEIN"/>
    <property type="match status" value="1"/>
</dbReference>
<dbReference type="InterPro" id="IPR029058">
    <property type="entry name" value="AB_hydrolase_fold"/>
</dbReference>
<evidence type="ECO:0000256" key="2">
    <source>
        <dbReference type="SAM" id="Phobius"/>
    </source>
</evidence>
<evidence type="ECO:0000313" key="5">
    <source>
        <dbReference type="Proteomes" id="UP000654075"/>
    </source>
</evidence>
<dbReference type="InterPro" id="IPR002921">
    <property type="entry name" value="Fungal_lipase-type"/>
</dbReference>
<feature type="transmembrane region" description="Helical" evidence="2">
    <location>
        <begin position="171"/>
        <end position="193"/>
    </location>
</feature>
<dbReference type="Pfam" id="PF01764">
    <property type="entry name" value="Lipase_3"/>
    <property type="match status" value="1"/>
</dbReference>
<accession>A0A813E079</accession>
<evidence type="ECO:0000256" key="1">
    <source>
        <dbReference type="SAM" id="MobiDB-lite"/>
    </source>
</evidence>
<dbReference type="PANTHER" id="PTHR47759:SF2">
    <property type="entry name" value="TRIGLYCERIDE LIPASE"/>
    <property type="match status" value="1"/>
</dbReference>
<organism evidence="4 5">
    <name type="scientific">Polarella glacialis</name>
    <name type="common">Dinoflagellate</name>
    <dbReference type="NCBI Taxonomy" id="89957"/>
    <lineage>
        <taxon>Eukaryota</taxon>
        <taxon>Sar</taxon>
        <taxon>Alveolata</taxon>
        <taxon>Dinophyceae</taxon>
        <taxon>Suessiales</taxon>
        <taxon>Suessiaceae</taxon>
        <taxon>Polarella</taxon>
    </lineage>
</organism>
<feature type="region of interest" description="Disordered" evidence="1">
    <location>
        <begin position="486"/>
        <end position="507"/>
    </location>
</feature>
<gene>
    <name evidence="4" type="ORF">PGLA1383_LOCUS10735</name>
</gene>
<evidence type="ECO:0000259" key="3">
    <source>
        <dbReference type="Pfam" id="PF01764"/>
    </source>
</evidence>
<proteinExistence type="predicted"/>
<dbReference type="AlphaFoldDB" id="A0A813E079"/>
<keyword evidence="2" id="KW-0812">Transmembrane</keyword>
<evidence type="ECO:0000313" key="4">
    <source>
        <dbReference type="EMBL" id="CAE8592077.1"/>
    </source>
</evidence>
<dbReference type="EMBL" id="CAJNNV010005443">
    <property type="protein sequence ID" value="CAE8592077.1"/>
    <property type="molecule type" value="Genomic_DNA"/>
</dbReference>
<sequence>MGGDASGGSRPSSRRTLRVSRVLLSAAAPRGCSPQGALREIDLSRGWGAPVLRSGASALVLFLDDASSMSWTKSVDSLFQRSQQGCEMLRGGLTALQAAISPAFQRSSEILRGWLTALQAAVSPAFQRSSEILRGGLTVLQTAVGPAFQRSSEMLRGGLTALQAAVGGLTVLQAAVATAAVALVFLLTVLRLYCRRRPRRPPFEWTVMTEDMQNVFSDLNFALRPLELGGSGQNSFGQPHFQPFPVVLSNGWFSKGWFGGSWQLIMCHYERPKSKRAGCGFVALSSTFMVTDSEPVLVHRGFSQAYMSVRSEVMLLLRERVGACHSEGRKAKVYVTGHSMGGVIASMCALDFASFASESTGAEQLAPIVYLFGSPQPGNAAFRDVYEALVPNTVRLSTPFDLITTLPMGSEYRPVGREVWMDDAGGHTFAMSWAMQDILPERNSLSHHRMLEYCSRMNKAFHQQHGQDFPSAWRYIPSLQHAFQTPGLKPRVPAQADQVEQPEYGEP</sequence>
<keyword evidence="2" id="KW-0472">Membrane</keyword>
<dbReference type="Proteomes" id="UP000654075">
    <property type="component" value="Unassembled WGS sequence"/>
</dbReference>
<comment type="caution">
    <text evidence="4">The sequence shown here is derived from an EMBL/GenBank/DDBJ whole genome shotgun (WGS) entry which is preliminary data.</text>
</comment>
<protein>
    <recommendedName>
        <fullName evidence="3">Fungal lipase-type domain-containing protein</fullName>
    </recommendedName>
</protein>
<keyword evidence="5" id="KW-1185">Reference proteome</keyword>
<dbReference type="GO" id="GO:0006629">
    <property type="term" value="P:lipid metabolic process"/>
    <property type="evidence" value="ECO:0007669"/>
    <property type="project" value="InterPro"/>
</dbReference>
<name>A0A813E079_POLGL</name>
<dbReference type="SUPFAM" id="SSF53474">
    <property type="entry name" value="alpha/beta-Hydrolases"/>
    <property type="match status" value="1"/>
</dbReference>
<reference evidence="4" key="1">
    <citation type="submission" date="2021-02" db="EMBL/GenBank/DDBJ databases">
        <authorList>
            <person name="Dougan E. K."/>
            <person name="Rhodes N."/>
            <person name="Thang M."/>
            <person name="Chan C."/>
        </authorList>
    </citation>
    <scope>NUCLEOTIDE SEQUENCE</scope>
</reference>